<gene>
    <name evidence="2" type="ORF">K227x_59330</name>
</gene>
<keyword evidence="1" id="KW-0812">Transmembrane</keyword>
<evidence type="ECO:0000256" key="1">
    <source>
        <dbReference type="SAM" id="Phobius"/>
    </source>
</evidence>
<evidence type="ECO:0000313" key="2">
    <source>
        <dbReference type="EMBL" id="QDT07506.1"/>
    </source>
</evidence>
<dbReference type="EMBL" id="CP036525">
    <property type="protein sequence ID" value="QDT07506.1"/>
    <property type="molecule type" value="Genomic_DNA"/>
</dbReference>
<organism evidence="2 3">
    <name type="scientific">Rubripirellula lacrimiformis</name>
    <dbReference type="NCBI Taxonomy" id="1930273"/>
    <lineage>
        <taxon>Bacteria</taxon>
        <taxon>Pseudomonadati</taxon>
        <taxon>Planctomycetota</taxon>
        <taxon>Planctomycetia</taxon>
        <taxon>Pirellulales</taxon>
        <taxon>Pirellulaceae</taxon>
        <taxon>Rubripirellula</taxon>
    </lineage>
</organism>
<dbReference type="AlphaFoldDB" id="A0A517NK51"/>
<keyword evidence="1" id="KW-1133">Transmembrane helix</keyword>
<sequence>MGVGLSFAAIVISVIFGIVSTAISWDANRLASDSIVRSGQAVESANQNSERDRALQAKLAQIEYRSRIPRLEMLRFNRLSETSFFATVQNVGERQAAVFEVEYRMSDVKGAIGETLHTTAIIPVENADEPIKIEFTSGQVWVHQFRPPVVLAPGEIATFEMKPAANMPYGEFVLHFGINEHVHLGGFDTRTSTMDDPFGG</sequence>
<dbReference type="KEGG" id="rlc:K227x_59330"/>
<keyword evidence="1" id="KW-0472">Membrane</keyword>
<protein>
    <submittedName>
        <fullName evidence="2">Uncharacterized protein</fullName>
    </submittedName>
</protein>
<name>A0A517NK51_9BACT</name>
<dbReference type="Proteomes" id="UP000318538">
    <property type="component" value="Chromosome"/>
</dbReference>
<accession>A0A517NK51</accession>
<reference evidence="2 3" key="1">
    <citation type="submission" date="2019-02" db="EMBL/GenBank/DDBJ databases">
        <title>Deep-cultivation of Planctomycetes and their phenomic and genomic characterization uncovers novel biology.</title>
        <authorList>
            <person name="Wiegand S."/>
            <person name="Jogler M."/>
            <person name="Boedeker C."/>
            <person name="Pinto D."/>
            <person name="Vollmers J."/>
            <person name="Rivas-Marin E."/>
            <person name="Kohn T."/>
            <person name="Peeters S.H."/>
            <person name="Heuer A."/>
            <person name="Rast P."/>
            <person name="Oberbeckmann S."/>
            <person name="Bunk B."/>
            <person name="Jeske O."/>
            <person name="Meyerdierks A."/>
            <person name="Storesund J.E."/>
            <person name="Kallscheuer N."/>
            <person name="Luecker S."/>
            <person name="Lage O.M."/>
            <person name="Pohl T."/>
            <person name="Merkel B.J."/>
            <person name="Hornburger P."/>
            <person name="Mueller R.-W."/>
            <person name="Bruemmer F."/>
            <person name="Labrenz M."/>
            <person name="Spormann A.M."/>
            <person name="Op den Camp H."/>
            <person name="Overmann J."/>
            <person name="Amann R."/>
            <person name="Jetten M.S.M."/>
            <person name="Mascher T."/>
            <person name="Medema M.H."/>
            <person name="Devos D.P."/>
            <person name="Kaster A.-K."/>
            <person name="Ovreas L."/>
            <person name="Rohde M."/>
            <person name="Galperin M.Y."/>
            <person name="Jogler C."/>
        </authorList>
    </citation>
    <scope>NUCLEOTIDE SEQUENCE [LARGE SCALE GENOMIC DNA]</scope>
    <source>
        <strain evidence="2 3">K22_7</strain>
    </source>
</reference>
<feature type="transmembrane region" description="Helical" evidence="1">
    <location>
        <begin position="6"/>
        <end position="25"/>
    </location>
</feature>
<evidence type="ECO:0000313" key="3">
    <source>
        <dbReference type="Proteomes" id="UP000318538"/>
    </source>
</evidence>
<keyword evidence="3" id="KW-1185">Reference proteome</keyword>
<proteinExistence type="predicted"/>